<feature type="transmembrane region" description="Helical" evidence="11">
    <location>
        <begin position="166"/>
        <end position="185"/>
    </location>
</feature>
<organism evidence="13 14">
    <name type="scientific">Angomonas deanei</name>
    <dbReference type="NCBI Taxonomy" id="59799"/>
    <lineage>
        <taxon>Eukaryota</taxon>
        <taxon>Discoba</taxon>
        <taxon>Euglenozoa</taxon>
        <taxon>Kinetoplastea</taxon>
        <taxon>Metakinetoplastina</taxon>
        <taxon>Trypanosomatida</taxon>
        <taxon>Trypanosomatidae</taxon>
        <taxon>Strigomonadinae</taxon>
        <taxon>Angomonas</taxon>
    </lineage>
</organism>
<dbReference type="PANTHER" id="PTHR21290:SF62">
    <property type="entry name" value="PHOSPHATIDYLINOSITOL:CERAMIDE INOSITOLPHOSPHOTRANSFERASE 1-RELATED"/>
    <property type="match status" value="1"/>
</dbReference>
<evidence type="ECO:0000313" key="13">
    <source>
        <dbReference type="EMBL" id="CAD2222952.1"/>
    </source>
</evidence>
<evidence type="ECO:0000256" key="8">
    <source>
        <dbReference type="ARBA" id="ARBA00023098"/>
    </source>
</evidence>
<dbReference type="EMBL" id="LR877173">
    <property type="protein sequence ID" value="CAD2222952.1"/>
    <property type="molecule type" value="Genomic_DNA"/>
</dbReference>
<dbReference type="InterPro" id="IPR025749">
    <property type="entry name" value="Sphingomyelin_synth-like_dom"/>
</dbReference>
<feature type="region of interest" description="Disordered" evidence="10">
    <location>
        <begin position="266"/>
        <end position="288"/>
    </location>
</feature>
<dbReference type="Proteomes" id="UP000515908">
    <property type="component" value="Chromosome 29"/>
</dbReference>
<gene>
    <name evidence="13" type="ORF">ADEAN_001051100</name>
</gene>
<evidence type="ECO:0000256" key="9">
    <source>
        <dbReference type="ARBA" id="ARBA00023136"/>
    </source>
</evidence>
<proteinExistence type="inferred from homology"/>
<evidence type="ECO:0000256" key="11">
    <source>
        <dbReference type="SAM" id="Phobius"/>
    </source>
</evidence>
<feature type="transmembrane region" description="Helical" evidence="11">
    <location>
        <begin position="43"/>
        <end position="62"/>
    </location>
</feature>
<dbReference type="GO" id="GO:0016301">
    <property type="term" value="F:kinase activity"/>
    <property type="evidence" value="ECO:0007669"/>
    <property type="project" value="UniProtKB-KW"/>
</dbReference>
<keyword evidence="4 11" id="KW-0812">Transmembrane</keyword>
<evidence type="ECO:0000313" key="14">
    <source>
        <dbReference type="Proteomes" id="UP000515908"/>
    </source>
</evidence>
<dbReference type="InterPro" id="IPR045221">
    <property type="entry name" value="Sphingomyelin_synth-like"/>
</dbReference>
<feature type="domain" description="Sphingomyelin synthase-like" evidence="12">
    <location>
        <begin position="133"/>
        <end position="206"/>
    </location>
</feature>
<keyword evidence="5" id="KW-0418">Kinase</keyword>
<dbReference type="GO" id="GO:0000139">
    <property type="term" value="C:Golgi membrane"/>
    <property type="evidence" value="ECO:0007669"/>
    <property type="project" value="TreeGrafter"/>
</dbReference>
<keyword evidence="7 11" id="KW-1133">Transmembrane helix</keyword>
<keyword evidence="9 11" id="KW-0472">Membrane</keyword>
<evidence type="ECO:0000256" key="7">
    <source>
        <dbReference type="ARBA" id="ARBA00022989"/>
    </source>
</evidence>
<dbReference type="GO" id="GO:0033188">
    <property type="term" value="F:sphingomyelin synthase activity"/>
    <property type="evidence" value="ECO:0007669"/>
    <property type="project" value="TreeGrafter"/>
</dbReference>
<name>A0A7G2CXD9_9TRYP</name>
<evidence type="ECO:0000256" key="6">
    <source>
        <dbReference type="ARBA" id="ARBA00022919"/>
    </source>
</evidence>
<sequence>MEEYVALKENETITLQSARLYDLGHALMPDRSASTAIRVINEALQYTMFLALAGVFAVPYWLPLLTDGRRDAKVYTVDMVTRFLVSLAIGHFLRMCCYLVTSLPGPAQHCIVDMNNKPKTVMDILTSPRVGGNCGDLIFSGHMLTVVTIFSIIQLYVECIFSRRTSLLVLLALSPLAFWQVLNILLLRAHYTVDMVVAVEVALFLNLTLHRLWWVSDHAVCEEGSVSGTPSDTNSESVIIHFDEEVVDEGRPVSESALPKVLVITSPDSNSESLSGQGETLECSQNDE</sequence>
<keyword evidence="3" id="KW-0808">Transferase</keyword>
<evidence type="ECO:0000256" key="10">
    <source>
        <dbReference type="SAM" id="MobiDB-lite"/>
    </source>
</evidence>
<evidence type="ECO:0000256" key="3">
    <source>
        <dbReference type="ARBA" id="ARBA00022679"/>
    </source>
</evidence>
<dbReference type="GO" id="GO:0005886">
    <property type="term" value="C:plasma membrane"/>
    <property type="evidence" value="ECO:0007669"/>
    <property type="project" value="TreeGrafter"/>
</dbReference>
<evidence type="ECO:0000256" key="1">
    <source>
        <dbReference type="ARBA" id="ARBA00004141"/>
    </source>
</evidence>
<evidence type="ECO:0000256" key="4">
    <source>
        <dbReference type="ARBA" id="ARBA00022692"/>
    </source>
</evidence>
<comment type="similarity">
    <text evidence="2">Belongs to the sphingomyelin synthase family.</text>
</comment>
<evidence type="ECO:0000256" key="2">
    <source>
        <dbReference type="ARBA" id="ARBA00005441"/>
    </source>
</evidence>
<dbReference type="Pfam" id="PF14360">
    <property type="entry name" value="PAP2_C"/>
    <property type="match status" value="1"/>
</dbReference>
<evidence type="ECO:0000259" key="12">
    <source>
        <dbReference type="Pfam" id="PF14360"/>
    </source>
</evidence>
<dbReference type="GO" id="GO:0005789">
    <property type="term" value="C:endoplasmic reticulum membrane"/>
    <property type="evidence" value="ECO:0007669"/>
    <property type="project" value="TreeGrafter"/>
</dbReference>
<evidence type="ECO:0000256" key="5">
    <source>
        <dbReference type="ARBA" id="ARBA00022777"/>
    </source>
</evidence>
<accession>A0A7G2CXD9</accession>
<keyword evidence="8" id="KW-0443">Lipid metabolism</keyword>
<feature type="transmembrane region" description="Helical" evidence="11">
    <location>
        <begin position="137"/>
        <end position="157"/>
    </location>
</feature>
<dbReference type="PANTHER" id="PTHR21290">
    <property type="entry name" value="SPHINGOMYELIN SYNTHETASE"/>
    <property type="match status" value="1"/>
</dbReference>
<keyword evidence="14" id="KW-1185">Reference proteome</keyword>
<dbReference type="GO" id="GO:0046513">
    <property type="term" value="P:ceramide biosynthetic process"/>
    <property type="evidence" value="ECO:0007669"/>
    <property type="project" value="TreeGrafter"/>
</dbReference>
<keyword evidence="6" id="KW-0746">Sphingolipid metabolism</keyword>
<dbReference type="VEuPathDB" id="TriTrypDB:ADEAN_001051100"/>
<comment type="subcellular location">
    <subcellularLocation>
        <location evidence="1">Membrane</location>
        <topology evidence="1">Multi-pass membrane protein</topology>
    </subcellularLocation>
</comment>
<dbReference type="GO" id="GO:0047493">
    <property type="term" value="F:ceramide cholinephosphotransferase activity"/>
    <property type="evidence" value="ECO:0007669"/>
    <property type="project" value="TreeGrafter"/>
</dbReference>
<protein>
    <submittedName>
        <fullName evidence="13">PAP2 superfamily C-terminal, putative</fullName>
    </submittedName>
</protein>
<feature type="transmembrane region" description="Helical" evidence="11">
    <location>
        <begin position="83"/>
        <end position="101"/>
    </location>
</feature>
<dbReference type="AlphaFoldDB" id="A0A7G2CXD9"/>
<reference evidence="13 14" key="1">
    <citation type="submission" date="2020-08" db="EMBL/GenBank/DDBJ databases">
        <authorList>
            <person name="Newling K."/>
            <person name="Davey J."/>
            <person name="Forrester S."/>
        </authorList>
    </citation>
    <scope>NUCLEOTIDE SEQUENCE [LARGE SCALE GENOMIC DNA]</scope>
    <source>
        <strain evidence="14">Crithidia deanei Carvalho (ATCC PRA-265)</strain>
    </source>
</reference>
<dbReference type="OrthoDB" id="422827at2759"/>